<evidence type="ECO:0008006" key="6">
    <source>
        <dbReference type="Google" id="ProtNLM"/>
    </source>
</evidence>
<dbReference type="InterPro" id="IPR046903">
    <property type="entry name" value="Mab-21-like_nuc_Trfase"/>
</dbReference>
<dbReference type="EMBL" id="JBJQND010000017">
    <property type="protein sequence ID" value="KAL3842927.1"/>
    <property type="molecule type" value="Genomic_DNA"/>
</dbReference>
<evidence type="ECO:0000256" key="1">
    <source>
        <dbReference type="ARBA" id="ARBA00008307"/>
    </source>
</evidence>
<reference evidence="4 5" key="1">
    <citation type="submission" date="2024-11" db="EMBL/GenBank/DDBJ databases">
        <title>Chromosome-level genome assembly of the freshwater bivalve Anodonta woodiana.</title>
        <authorList>
            <person name="Chen X."/>
        </authorList>
    </citation>
    <scope>NUCLEOTIDE SEQUENCE [LARGE SCALE GENOMIC DNA]</scope>
    <source>
        <strain evidence="4">MN2024</strain>
        <tissue evidence="4">Gills</tissue>
    </source>
</reference>
<gene>
    <name evidence="4" type="ORF">ACJMK2_020901</name>
</gene>
<organism evidence="4 5">
    <name type="scientific">Sinanodonta woodiana</name>
    <name type="common">Chinese pond mussel</name>
    <name type="synonym">Anodonta woodiana</name>
    <dbReference type="NCBI Taxonomy" id="1069815"/>
    <lineage>
        <taxon>Eukaryota</taxon>
        <taxon>Metazoa</taxon>
        <taxon>Spiralia</taxon>
        <taxon>Lophotrochozoa</taxon>
        <taxon>Mollusca</taxon>
        <taxon>Bivalvia</taxon>
        <taxon>Autobranchia</taxon>
        <taxon>Heteroconchia</taxon>
        <taxon>Palaeoheterodonta</taxon>
        <taxon>Unionida</taxon>
        <taxon>Unionoidea</taxon>
        <taxon>Unionidae</taxon>
        <taxon>Unioninae</taxon>
        <taxon>Sinanodonta</taxon>
    </lineage>
</organism>
<feature type="domain" description="Mab-21-like nucleotidyltransferase" evidence="2">
    <location>
        <begin position="225"/>
        <end position="295"/>
    </location>
</feature>
<dbReference type="Pfam" id="PF03281">
    <property type="entry name" value="Mab-21"/>
    <property type="match status" value="1"/>
</dbReference>
<proteinExistence type="inferred from homology"/>
<dbReference type="Pfam" id="PF20266">
    <property type="entry name" value="Mab-21_C"/>
    <property type="match status" value="1"/>
</dbReference>
<protein>
    <recommendedName>
        <fullName evidence="6">Mab-21-like HhH/H2TH-like domain-containing protein</fullName>
    </recommendedName>
</protein>
<dbReference type="AlphaFoldDB" id="A0ABD3U0M3"/>
<feature type="domain" description="Mab-21-like HhH/H2TH-like" evidence="3">
    <location>
        <begin position="321"/>
        <end position="396"/>
    </location>
</feature>
<comment type="similarity">
    <text evidence="1">Belongs to the mab-21 family.</text>
</comment>
<name>A0ABD3U0M3_SINWO</name>
<dbReference type="InterPro" id="IPR046906">
    <property type="entry name" value="Mab-21_HhH/H2TH-like"/>
</dbReference>
<sequence>MCEILQEHEKGGNICIKEKILQCVAFDQDAFRDLRIIVAEERQTDWDNRFLRELQEYSGSEFIYSRRELPDRTDKSTEILKHLHVDNIVFLGSSMDGLYLEKGFPVVDTNSGAVNETDLDVIFEFKGIDILQTIPDDVKFPHLLVKESHFPGYVLLQIVSCNQNEDKTPEYFEPKVLQAHLALTLQSSRFIVFNVLNAPHGESFLPKGPALLGACEDELGIHWMDYVPVLTMTDWPNIASSFIFRQRPSGWPTREIIQELTNLGCGFVATGHEESPTKELEWRVSFSALEKRLLRKLTEAQLRSYLFFKSIYKLLLVEPNCLTSYMMKNVLLWVIETVPLDTWRFNNILQCVLALVDELAKCLQTRNIPNYFVPERNMIGHMKQNIIEELYKKVWNIQNDVLGTIFSCSEMVQFMAIREVSLKPLYQKLSGLSMDEARMILSGFHYIMYLVLRLYARRYQMKLTLTTLDACFRKKCRSLFSSVCPKSAWYLIEAIKLLPDASLVQFSAQDGQYVLHTLGMRHQIMQVVTTELYQGFLKKVISDQEFVTNDQVIAIPEFDTLVDWVDMTSVWSGGQPLSSDHIKTSIQLD</sequence>
<evidence type="ECO:0000259" key="3">
    <source>
        <dbReference type="Pfam" id="PF20266"/>
    </source>
</evidence>
<dbReference type="SMART" id="SM01265">
    <property type="entry name" value="Mab-21"/>
    <property type="match status" value="1"/>
</dbReference>
<dbReference type="PANTHER" id="PTHR10656">
    <property type="entry name" value="CELL FATE DETERMINING PROTEIN MAB21-RELATED"/>
    <property type="match status" value="1"/>
</dbReference>
<dbReference type="InterPro" id="IPR024810">
    <property type="entry name" value="MAB21L/cGLR"/>
</dbReference>
<evidence type="ECO:0000259" key="2">
    <source>
        <dbReference type="Pfam" id="PF03281"/>
    </source>
</evidence>
<comment type="caution">
    <text evidence="4">The sequence shown here is derived from an EMBL/GenBank/DDBJ whole genome shotgun (WGS) entry which is preliminary data.</text>
</comment>
<dbReference type="PANTHER" id="PTHR10656:SF69">
    <property type="entry name" value="MAB-21-LIKE HHH_H2TH-LIKE DOMAIN-CONTAINING PROTEIN"/>
    <property type="match status" value="1"/>
</dbReference>
<keyword evidence="5" id="KW-1185">Reference proteome</keyword>
<evidence type="ECO:0000313" key="5">
    <source>
        <dbReference type="Proteomes" id="UP001634394"/>
    </source>
</evidence>
<dbReference type="Gene3D" id="1.10.1410.40">
    <property type="match status" value="1"/>
</dbReference>
<evidence type="ECO:0000313" key="4">
    <source>
        <dbReference type="EMBL" id="KAL3842927.1"/>
    </source>
</evidence>
<accession>A0ABD3U0M3</accession>
<dbReference type="Proteomes" id="UP001634394">
    <property type="component" value="Unassembled WGS sequence"/>
</dbReference>